<protein>
    <submittedName>
        <fullName evidence="2">Uncharacterized protein</fullName>
    </submittedName>
</protein>
<name>A0A7W7CIJ5_9PSEU</name>
<sequence length="58" mass="5696">MARHTATGFALAGAGVVPGLLLATLDGTLWHGPDPDTAQKLSATLGEPGGGKSTLALL</sequence>
<dbReference type="AlphaFoldDB" id="A0A7W7CIJ5"/>
<accession>A0A7W7CIJ5</accession>
<proteinExistence type="predicted"/>
<organism evidence="2 3">
    <name type="scientific">Crossiella cryophila</name>
    <dbReference type="NCBI Taxonomy" id="43355"/>
    <lineage>
        <taxon>Bacteria</taxon>
        <taxon>Bacillati</taxon>
        <taxon>Actinomycetota</taxon>
        <taxon>Actinomycetes</taxon>
        <taxon>Pseudonocardiales</taxon>
        <taxon>Pseudonocardiaceae</taxon>
        <taxon>Crossiella</taxon>
    </lineage>
</organism>
<evidence type="ECO:0000256" key="1">
    <source>
        <dbReference type="SAM" id="MobiDB-lite"/>
    </source>
</evidence>
<reference evidence="2 3" key="1">
    <citation type="submission" date="2020-08" db="EMBL/GenBank/DDBJ databases">
        <title>Sequencing the genomes of 1000 actinobacteria strains.</title>
        <authorList>
            <person name="Klenk H.-P."/>
        </authorList>
    </citation>
    <scope>NUCLEOTIDE SEQUENCE [LARGE SCALE GENOMIC DNA]</scope>
    <source>
        <strain evidence="2 3">DSM 44230</strain>
    </source>
</reference>
<gene>
    <name evidence="2" type="ORF">HNR67_006506</name>
</gene>
<dbReference type="RefSeq" id="WP_185006146.1">
    <property type="nucleotide sequence ID" value="NZ_BAAAUI010000005.1"/>
</dbReference>
<feature type="region of interest" description="Disordered" evidence="1">
    <location>
        <begin position="38"/>
        <end position="58"/>
    </location>
</feature>
<dbReference type="EMBL" id="JACHMH010000001">
    <property type="protein sequence ID" value="MBB4680388.1"/>
    <property type="molecule type" value="Genomic_DNA"/>
</dbReference>
<comment type="caution">
    <text evidence="2">The sequence shown here is derived from an EMBL/GenBank/DDBJ whole genome shotgun (WGS) entry which is preliminary data.</text>
</comment>
<evidence type="ECO:0000313" key="3">
    <source>
        <dbReference type="Proteomes" id="UP000533598"/>
    </source>
</evidence>
<dbReference type="Proteomes" id="UP000533598">
    <property type="component" value="Unassembled WGS sequence"/>
</dbReference>
<evidence type="ECO:0000313" key="2">
    <source>
        <dbReference type="EMBL" id="MBB4680388.1"/>
    </source>
</evidence>
<keyword evidence="3" id="KW-1185">Reference proteome</keyword>